<keyword evidence="1" id="KW-0472">Membrane</keyword>
<sequence length="63" mass="7507">MLSIYEFICIITALLWCDWCSYLSILAFATFSVVSFCVAWRRKNLIIWSVHWSYRKIIPLLDS</sequence>
<reference evidence="3" key="2">
    <citation type="journal article" date="2017" name="Nat. Plants">
        <title>The Aegilops tauschii genome reveals multiple impacts of transposons.</title>
        <authorList>
            <person name="Zhao G."/>
            <person name="Zou C."/>
            <person name="Li K."/>
            <person name="Wang K."/>
            <person name="Li T."/>
            <person name="Gao L."/>
            <person name="Zhang X."/>
            <person name="Wang H."/>
            <person name="Yang Z."/>
            <person name="Liu X."/>
            <person name="Jiang W."/>
            <person name="Mao L."/>
            <person name="Kong X."/>
            <person name="Jiao Y."/>
            <person name="Jia J."/>
        </authorList>
    </citation>
    <scope>NUCLEOTIDE SEQUENCE [LARGE SCALE GENOMIC DNA]</scope>
    <source>
        <strain evidence="3">cv. AL8/78</strain>
    </source>
</reference>
<reference evidence="2" key="5">
    <citation type="journal article" date="2021" name="G3 (Bethesda)">
        <title>Aegilops tauschii genome assembly Aet v5.0 features greater sequence contiguity and improved annotation.</title>
        <authorList>
            <person name="Wang L."/>
            <person name="Zhu T."/>
            <person name="Rodriguez J.C."/>
            <person name="Deal K.R."/>
            <person name="Dubcovsky J."/>
            <person name="McGuire P.E."/>
            <person name="Lux T."/>
            <person name="Spannagl M."/>
            <person name="Mayer K.F.X."/>
            <person name="Baldrich P."/>
            <person name="Meyers B.C."/>
            <person name="Huo N."/>
            <person name="Gu Y.Q."/>
            <person name="Zhou H."/>
            <person name="Devos K.M."/>
            <person name="Bennetzen J.L."/>
            <person name="Unver T."/>
            <person name="Budak H."/>
            <person name="Gulick P.J."/>
            <person name="Galiba G."/>
            <person name="Kalapos B."/>
            <person name="Nelson D.R."/>
            <person name="Li P."/>
            <person name="You F.M."/>
            <person name="Luo M.C."/>
            <person name="Dvorak J."/>
        </authorList>
    </citation>
    <scope>NUCLEOTIDE SEQUENCE [LARGE SCALE GENOMIC DNA]</scope>
    <source>
        <strain evidence="2">cv. AL8/78</strain>
    </source>
</reference>
<accession>A0A453K6M5</accession>
<name>A0A453K6M5_AEGTS</name>
<keyword evidence="3" id="KW-1185">Reference proteome</keyword>
<reference evidence="2" key="4">
    <citation type="submission" date="2019-03" db="UniProtKB">
        <authorList>
            <consortium name="EnsemblPlants"/>
        </authorList>
    </citation>
    <scope>IDENTIFICATION</scope>
</reference>
<keyword evidence="1" id="KW-0812">Transmembrane</keyword>
<feature type="transmembrane region" description="Helical" evidence="1">
    <location>
        <begin position="22"/>
        <end position="40"/>
    </location>
</feature>
<dbReference type="Gramene" id="AET5Gv20319600.21">
    <property type="protein sequence ID" value="AET5Gv20319600.21"/>
    <property type="gene ID" value="AET5Gv20319600"/>
</dbReference>
<proteinExistence type="predicted"/>
<protein>
    <submittedName>
        <fullName evidence="2">Uncharacterized protein</fullName>
    </submittedName>
</protein>
<reference evidence="3" key="1">
    <citation type="journal article" date="2014" name="Science">
        <title>Ancient hybridizations among the ancestral genomes of bread wheat.</title>
        <authorList>
            <consortium name="International Wheat Genome Sequencing Consortium,"/>
            <person name="Marcussen T."/>
            <person name="Sandve S.R."/>
            <person name="Heier L."/>
            <person name="Spannagl M."/>
            <person name="Pfeifer M."/>
            <person name="Jakobsen K.S."/>
            <person name="Wulff B.B."/>
            <person name="Steuernagel B."/>
            <person name="Mayer K.F."/>
            <person name="Olsen O.A."/>
        </authorList>
    </citation>
    <scope>NUCLEOTIDE SEQUENCE [LARGE SCALE GENOMIC DNA]</scope>
    <source>
        <strain evidence="3">cv. AL8/78</strain>
    </source>
</reference>
<evidence type="ECO:0000256" key="1">
    <source>
        <dbReference type="SAM" id="Phobius"/>
    </source>
</evidence>
<dbReference type="EnsemblPlants" id="AET5Gv20319600.21">
    <property type="protein sequence ID" value="AET5Gv20319600.21"/>
    <property type="gene ID" value="AET5Gv20319600"/>
</dbReference>
<dbReference type="Proteomes" id="UP000015105">
    <property type="component" value="Chromosome 5D"/>
</dbReference>
<reference evidence="2" key="3">
    <citation type="journal article" date="2017" name="Nature">
        <title>Genome sequence of the progenitor of the wheat D genome Aegilops tauschii.</title>
        <authorList>
            <person name="Luo M.C."/>
            <person name="Gu Y.Q."/>
            <person name="Puiu D."/>
            <person name="Wang H."/>
            <person name="Twardziok S.O."/>
            <person name="Deal K.R."/>
            <person name="Huo N."/>
            <person name="Zhu T."/>
            <person name="Wang L."/>
            <person name="Wang Y."/>
            <person name="McGuire P.E."/>
            <person name="Liu S."/>
            <person name="Long H."/>
            <person name="Ramasamy R.K."/>
            <person name="Rodriguez J.C."/>
            <person name="Van S.L."/>
            <person name="Yuan L."/>
            <person name="Wang Z."/>
            <person name="Xia Z."/>
            <person name="Xiao L."/>
            <person name="Anderson O.D."/>
            <person name="Ouyang S."/>
            <person name="Liang Y."/>
            <person name="Zimin A.V."/>
            <person name="Pertea G."/>
            <person name="Qi P."/>
            <person name="Bennetzen J.L."/>
            <person name="Dai X."/>
            <person name="Dawson M.W."/>
            <person name="Muller H.G."/>
            <person name="Kugler K."/>
            <person name="Rivarola-Duarte L."/>
            <person name="Spannagl M."/>
            <person name="Mayer K.F.X."/>
            <person name="Lu F.H."/>
            <person name="Bevan M.W."/>
            <person name="Leroy P."/>
            <person name="Li P."/>
            <person name="You F.M."/>
            <person name="Sun Q."/>
            <person name="Liu Z."/>
            <person name="Lyons E."/>
            <person name="Wicker T."/>
            <person name="Salzberg S.L."/>
            <person name="Devos K.M."/>
            <person name="Dvorak J."/>
        </authorList>
    </citation>
    <scope>NUCLEOTIDE SEQUENCE [LARGE SCALE GENOMIC DNA]</scope>
    <source>
        <strain evidence="2">cv. AL8/78</strain>
    </source>
</reference>
<evidence type="ECO:0000313" key="3">
    <source>
        <dbReference type="Proteomes" id="UP000015105"/>
    </source>
</evidence>
<keyword evidence="1" id="KW-1133">Transmembrane helix</keyword>
<evidence type="ECO:0000313" key="2">
    <source>
        <dbReference type="EnsemblPlants" id="AET5Gv20319600.21"/>
    </source>
</evidence>
<dbReference type="AlphaFoldDB" id="A0A453K6M5"/>
<organism evidence="2 3">
    <name type="scientific">Aegilops tauschii subsp. strangulata</name>
    <name type="common">Goatgrass</name>
    <dbReference type="NCBI Taxonomy" id="200361"/>
    <lineage>
        <taxon>Eukaryota</taxon>
        <taxon>Viridiplantae</taxon>
        <taxon>Streptophyta</taxon>
        <taxon>Embryophyta</taxon>
        <taxon>Tracheophyta</taxon>
        <taxon>Spermatophyta</taxon>
        <taxon>Magnoliopsida</taxon>
        <taxon>Liliopsida</taxon>
        <taxon>Poales</taxon>
        <taxon>Poaceae</taxon>
        <taxon>BOP clade</taxon>
        <taxon>Pooideae</taxon>
        <taxon>Triticodae</taxon>
        <taxon>Triticeae</taxon>
        <taxon>Triticinae</taxon>
        <taxon>Aegilops</taxon>
    </lineage>
</organism>